<comment type="caution">
    <text evidence="1">The sequence shown here is derived from an EMBL/GenBank/DDBJ whole genome shotgun (WGS) entry which is preliminary data.</text>
</comment>
<organism evidence="1 2">
    <name type="scientific">Pseudocercospora eumusae</name>
    <dbReference type="NCBI Taxonomy" id="321146"/>
    <lineage>
        <taxon>Eukaryota</taxon>
        <taxon>Fungi</taxon>
        <taxon>Dikarya</taxon>
        <taxon>Ascomycota</taxon>
        <taxon>Pezizomycotina</taxon>
        <taxon>Dothideomycetes</taxon>
        <taxon>Dothideomycetidae</taxon>
        <taxon>Mycosphaerellales</taxon>
        <taxon>Mycosphaerellaceae</taxon>
        <taxon>Pseudocercospora</taxon>
    </lineage>
</organism>
<dbReference type="Proteomes" id="UP000070133">
    <property type="component" value="Unassembled WGS sequence"/>
</dbReference>
<gene>
    <name evidence="1" type="ORF">AC578_1182</name>
</gene>
<keyword evidence="2" id="KW-1185">Reference proteome</keyword>
<protein>
    <submittedName>
        <fullName evidence="1">Uncharacterized protein</fullName>
    </submittedName>
</protein>
<evidence type="ECO:0000313" key="1">
    <source>
        <dbReference type="EMBL" id="KXS95830.1"/>
    </source>
</evidence>
<sequence>MDVMTPQAARLLEILRAAEVPPLESASFCQRVMALIPFFPSLGPAQLALELESCVEKLNASYEGRMAVMEALLCLWKQN</sequence>
<accession>A0A139H040</accession>
<proteinExistence type="predicted"/>
<evidence type="ECO:0000313" key="2">
    <source>
        <dbReference type="Proteomes" id="UP000070133"/>
    </source>
</evidence>
<dbReference type="EMBL" id="LFZN01000197">
    <property type="protein sequence ID" value="KXS95830.1"/>
    <property type="molecule type" value="Genomic_DNA"/>
</dbReference>
<dbReference type="OrthoDB" id="10317697at2759"/>
<dbReference type="AlphaFoldDB" id="A0A139H040"/>
<name>A0A139H040_9PEZI</name>
<reference evidence="1 2" key="1">
    <citation type="submission" date="2015-07" db="EMBL/GenBank/DDBJ databases">
        <title>Comparative genomics of the Sigatoka disease complex on banana suggests a link between parallel evolutionary changes in Pseudocercospora fijiensis and Pseudocercospora eumusae and increased virulence on the banana host.</title>
        <authorList>
            <person name="Chang T.-C."/>
            <person name="Salvucci A."/>
            <person name="Crous P.W."/>
            <person name="Stergiopoulos I."/>
        </authorList>
    </citation>
    <scope>NUCLEOTIDE SEQUENCE [LARGE SCALE GENOMIC DNA]</scope>
    <source>
        <strain evidence="1 2">CBS 114824</strain>
    </source>
</reference>